<gene>
    <name evidence="1" type="ORF">CTOB1V02_LOCUS10935</name>
</gene>
<accession>A0A7R8WJW4</accession>
<organism evidence="1">
    <name type="scientific">Cyprideis torosa</name>
    <dbReference type="NCBI Taxonomy" id="163714"/>
    <lineage>
        <taxon>Eukaryota</taxon>
        <taxon>Metazoa</taxon>
        <taxon>Ecdysozoa</taxon>
        <taxon>Arthropoda</taxon>
        <taxon>Crustacea</taxon>
        <taxon>Oligostraca</taxon>
        <taxon>Ostracoda</taxon>
        <taxon>Podocopa</taxon>
        <taxon>Podocopida</taxon>
        <taxon>Cytherocopina</taxon>
        <taxon>Cytheroidea</taxon>
        <taxon>Cytherideidae</taxon>
        <taxon>Cyprideis</taxon>
    </lineage>
</organism>
<proteinExistence type="predicted"/>
<sequence length="384" mass="42311">SKGALSIPCLQQGDEAVIHNAHSTEGSSELYLICGRGRVEAVKDNVEACCHLKSELHSLLEQMKCPMSYSDLKFCRRFEAQLQLSLPKNEVPQHLRTPPSRGARDTQEHRVQMESTTSFLSSCPRGSSLGVFGESDLVGRFSPQADEEGKATHHHLFAVLGDNGQVNLEGVDASNVSATSVRFFRTSVNIVFMKMLRLLLASVSPHLIAEGILKAVSDWNADSLRALLWFAKSAGDGDASLTESPDDEFEVLDSVEASKAYNKVLIDEFISLPHHCRVTETLADEYDPGEGTQKFLFKDEPWIDLRNQHLGIFLVRSPLCVSWVNQSPIHGARGPGTINRVVPKAVVSFHRSRMVQIVHPAGDTAGWQRSSLGARRCASALREQ</sequence>
<reference evidence="1" key="1">
    <citation type="submission" date="2020-11" db="EMBL/GenBank/DDBJ databases">
        <authorList>
            <person name="Tran Van P."/>
        </authorList>
    </citation>
    <scope>NUCLEOTIDE SEQUENCE</scope>
</reference>
<dbReference type="AlphaFoldDB" id="A0A7R8WJW4"/>
<feature type="non-terminal residue" evidence="1">
    <location>
        <position position="1"/>
    </location>
</feature>
<dbReference type="EMBL" id="OB665657">
    <property type="protein sequence ID" value="CAD7233112.1"/>
    <property type="molecule type" value="Genomic_DNA"/>
</dbReference>
<protein>
    <submittedName>
        <fullName evidence="1">Uncharacterized protein</fullName>
    </submittedName>
</protein>
<name>A0A7R8WJW4_9CRUS</name>
<evidence type="ECO:0000313" key="1">
    <source>
        <dbReference type="EMBL" id="CAD7233112.1"/>
    </source>
</evidence>